<name>A0ABQ5STT7_9ACTN</name>
<dbReference type="Pfam" id="PF13420">
    <property type="entry name" value="Acetyltransf_4"/>
    <property type="match status" value="1"/>
</dbReference>
<reference evidence="2" key="1">
    <citation type="journal article" date="2014" name="Int. J. Syst. Evol. Microbiol.">
        <title>Complete genome of a new Firmicutes species belonging to the dominant human colonic microbiota ('Ruminococcus bicirculans') reveals two chromosomes and a selective capacity to utilize plant glucans.</title>
        <authorList>
            <consortium name="NISC Comparative Sequencing Program"/>
            <person name="Wegmann U."/>
            <person name="Louis P."/>
            <person name="Goesmann A."/>
            <person name="Henrissat B."/>
            <person name="Duncan S.H."/>
            <person name="Flint H.J."/>
        </authorList>
    </citation>
    <scope>NUCLEOTIDE SEQUENCE</scope>
    <source>
        <strain evidence="2">VKM Ac-1246</strain>
    </source>
</reference>
<gene>
    <name evidence="2" type="primary">yncA</name>
    <name evidence="2" type="ORF">GCM10017579_13950</name>
</gene>
<dbReference type="PANTHER" id="PTHR43072:SF8">
    <property type="entry name" value="ACYLTRANSFERASE FABY-RELATED"/>
    <property type="match status" value="1"/>
</dbReference>
<dbReference type="PANTHER" id="PTHR43072">
    <property type="entry name" value="N-ACETYLTRANSFERASE"/>
    <property type="match status" value="1"/>
</dbReference>
<evidence type="ECO:0000259" key="1">
    <source>
        <dbReference type="PROSITE" id="PS51186"/>
    </source>
</evidence>
<organism evidence="2 3">
    <name type="scientific">Nocardioides luteus</name>
    <dbReference type="NCBI Taxonomy" id="1844"/>
    <lineage>
        <taxon>Bacteria</taxon>
        <taxon>Bacillati</taxon>
        <taxon>Actinomycetota</taxon>
        <taxon>Actinomycetes</taxon>
        <taxon>Propionibacteriales</taxon>
        <taxon>Nocardioidaceae</taxon>
        <taxon>Nocardioides</taxon>
    </lineage>
</organism>
<evidence type="ECO:0000313" key="3">
    <source>
        <dbReference type="Proteomes" id="UP001142292"/>
    </source>
</evidence>
<dbReference type="NCBIfam" id="NF040504">
    <property type="entry name" value="resist_ArsN1b"/>
    <property type="match status" value="1"/>
</dbReference>
<dbReference type="EMBL" id="BSEL01000003">
    <property type="protein sequence ID" value="GLJ67359.1"/>
    <property type="molecule type" value="Genomic_DNA"/>
</dbReference>
<dbReference type="CDD" id="cd04301">
    <property type="entry name" value="NAT_SF"/>
    <property type="match status" value="1"/>
</dbReference>
<dbReference type="InterPro" id="IPR000182">
    <property type="entry name" value="GNAT_dom"/>
</dbReference>
<proteinExistence type="predicted"/>
<feature type="domain" description="N-acetyltransferase" evidence="1">
    <location>
        <begin position="4"/>
        <end position="165"/>
    </location>
</feature>
<dbReference type="Proteomes" id="UP001142292">
    <property type="component" value="Unassembled WGS sequence"/>
</dbReference>
<evidence type="ECO:0000313" key="2">
    <source>
        <dbReference type="EMBL" id="GLJ67359.1"/>
    </source>
</evidence>
<dbReference type="InterPro" id="IPR016181">
    <property type="entry name" value="Acyl_CoA_acyltransferase"/>
</dbReference>
<dbReference type="PROSITE" id="PS51186">
    <property type="entry name" value="GNAT"/>
    <property type="match status" value="1"/>
</dbReference>
<reference evidence="2" key="2">
    <citation type="submission" date="2023-01" db="EMBL/GenBank/DDBJ databases">
        <authorList>
            <person name="Sun Q."/>
            <person name="Evtushenko L."/>
        </authorList>
    </citation>
    <scope>NUCLEOTIDE SEQUENCE</scope>
    <source>
        <strain evidence="2">VKM Ac-1246</strain>
    </source>
</reference>
<comment type="caution">
    <text evidence="2">The sequence shown here is derived from an EMBL/GenBank/DDBJ whole genome shotgun (WGS) entry which is preliminary data.</text>
</comment>
<keyword evidence="3" id="KW-1185">Reference proteome</keyword>
<sequence length="172" mass="19267">MTTRTIRSATPADGEACAKIYEPYVRDTVISFETEPPTTEEMARRIEAALTEHAWLVLESDGEVVGYAYATQHRTRAAYRYACDVSIYLDQSQRGTGAGKALYAALFPLLEKRGFHRALAGIAIPNEASIGIHRSFGFTEVGTYRRIGWKFDGWHDVTWMQLDLGMQEAPSQ</sequence>
<accession>A0ABQ5STT7</accession>
<dbReference type="SUPFAM" id="SSF55729">
    <property type="entry name" value="Acyl-CoA N-acyltransferases (Nat)"/>
    <property type="match status" value="1"/>
</dbReference>
<dbReference type="RefSeq" id="WP_189119406.1">
    <property type="nucleotide sequence ID" value="NZ_BMRK01000012.1"/>
</dbReference>
<protein>
    <submittedName>
        <fullName evidence="2">N-acetyltransferase</fullName>
    </submittedName>
</protein>
<dbReference type="Gene3D" id="3.40.630.30">
    <property type="match status" value="1"/>
</dbReference>